<dbReference type="InterPro" id="IPR010111">
    <property type="entry name" value="Kynureninase"/>
</dbReference>
<comment type="pathway">
    <text evidence="4 6">Cofactor biosynthesis; NAD(+) biosynthesis; quinolinate from L-kynurenine: step 2/3.</text>
</comment>
<feature type="binding site" evidence="4">
    <location>
        <position position="166"/>
    </location>
    <ligand>
        <name>pyridoxal 5'-phosphate</name>
        <dbReference type="ChEBI" id="CHEBI:597326"/>
    </ligand>
</feature>
<dbReference type="Pfam" id="PF22580">
    <property type="entry name" value="KYNU_C"/>
    <property type="match status" value="1"/>
</dbReference>
<dbReference type="HAMAP" id="MF_01970">
    <property type="entry name" value="Kynureninase"/>
    <property type="match status" value="1"/>
</dbReference>
<feature type="binding site" evidence="4">
    <location>
        <position position="96"/>
    </location>
    <ligand>
        <name>pyridoxal 5'-phosphate</name>
        <dbReference type="ChEBI" id="CHEBI:597326"/>
    </ligand>
</feature>
<dbReference type="GO" id="GO:0030429">
    <property type="term" value="F:kynureninase activity"/>
    <property type="evidence" value="ECO:0007669"/>
    <property type="project" value="UniProtKB-EC"/>
</dbReference>
<organism evidence="7 8">
    <name type="scientific">Congregibacter brevis</name>
    <dbReference type="NCBI Taxonomy" id="3081201"/>
    <lineage>
        <taxon>Bacteria</taxon>
        <taxon>Pseudomonadati</taxon>
        <taxon>Pseudomonadota</taxon>
        <taxon>Gammaproteobacteria</taxon>
        <taxon>Cellvibrionales</taxon>
        <taxon>Halieaceae</taxon>
        <taxon>Congregibacter</taxon>
    </lineage>
</organism>
<reference evidence="7 8" key="1">
    <citation type="submission" date="2023-10" db="EMBL/GenBank/DDBJ databases">
        <title>Two novel species belonging to the OM43/NOR5 clade.</title>
        <authorList>
            <person name="Park M."/>
        </authorList>
    </citation>
    <scope>NUCLEOTIDE SEQUENCE [LARGE SCALE GENOMIC DNA]</scope>
    <source>
        <strain evidence="7 8">IMCC45268</strain>
    </source>
</reference>
<feature type="binding site" evidence="4">
    <location>
        <position position="198"/>
    </location>
    <ligand>
        <name>pyridoxal 5'-phosphate</name>
        <dbReference type="ChEBI" id="CHEBI:597326"/>
    </ligand>
</feature>
<dbReference type="InterPro" id="IPR015424">
    <property type="entry name" value="PyrdxlP-dep_Trfase"/>
</dbReference>
<dbReference type="RefSeq" id="WP_407326218.1">
    <property type="nucleotide sequence ID" value="NZ_CP136865.1"/>
</dbReference>
<accession>A0ABZ0IAT6</accession>
<feature type="binding site" evidence="4">
    <location>
        <position position="195"/>
    </location>
    <ligand>
        <name>pyridoxal 5'-phosphate</name>
        <dbReference type="ChEBI" id="CHEBI:597326"/>
    </ligand>
</feature>
<feature type="binding site" evidence="4">
    <location>
        <position position="95"/>
    </location>
    <ligand>
        <name>pyridoxal 5'-phosphate</name>
        <dbReference type="ChEBI" id="CHEBI:597326"/>
    </ligand>
</feature>
<dbReference type="PIRSF" id="PIRSF038800">
    <property type="entry name" value="KYNU"/>
    <property type="match status" value="1"/>
</dbReference>
<evidence type="ECO:0000313" key="8">
    <source>
        <dbReference type="Proteomes" id="UP001626549"/>
    </source>
</evidence>
<gene>
    <name evidence="4 7" type="primary">kynU</name>
    <name evidence="7" type="ORF">R0137_09655</name>
</gene>
<comment type="subunit">
    <text evidence="4 6">Homodimer.</text>
</comment>
<feature type="binding site" evidence="4">
    <location>
        <begin position="123"/>
        <end position="126"/>
    </location>
    <ligand>
        <name>pyridoxal 5'-phosphate</name>
        <dbReference type="ChEBI" id="CHEBI:597326"/>
    </ligand>
</feature>
<feature type="binding site" evidence="4">
    <location>
        <position position="220"/>
    </location>
    <ligand>
        <name>pyridoxal 5'-phosphate</name>
        <dbReference type="ChEBI" id="CHEBI:597326"/>
    </ligand>
</feature>
<comment type="cofactor">
    <cofactor evidence="4 6">
        <name>pyridoxal 5'-phosphate</name>
        <dbReference type="ChEBI" id="CHEBI:597326"/>
    </cofactor>
</comment>
<dbReference type="EC" id="3.7.1.3" evidence="4 5"/>
<keyword evidence="2 4" id="KW-0378">Hydrolase</keyword>
<evidence type="ECO:0000256" key="5">
    <source>
        <dbReference type="NCBIfam" id="TIGR01814"/>
    </source>
</evidence>
<proteinExistence type="inferred from homology"/>
<dbReference type="Gene3D" id="3.90.1150.10">
    <property type="entry name" value="Aspartate Aminotransferase, domain 1"/>
    <property type="match status" value="1"/>
</dbReference>
<evidence type="ECO:0000256" key="4">
    <source>
        <dbReference type="HAMAP-Rule" id="MF_01970"/>
    </source>
</evidence>
<sequence length="410" mass="44689">MSDSALARDKADSLADLKELFQLPAGVVYLDGNSLGALPRAVTAAVKDVVEHQWGDDLITSWNAHDWIRLPNLVGEKLAPLIGAAPGQVLCSDSISVNLFKLLATAIELNTGRRIILAVDEDFPTDAYIAQGLSQMLGEDRCELRRVAAQDVQAALSDDVAVLMLTEVNYRSGERHDMQALTDAAHAAGALVLWDLAHSAGVLPIELDRRGVDLAVGCGYKYFNGGPGAPAFLYVNKRHHARARQPLSGWLGHQDPFAFASDYEAAGGVQHYQAGTPGIISMAALNAALDVFQRVSIEQLREKSLALTDFFIEGIETRGLLASLECITPREHHRRGSQVSLRYEHAWGLSQALIEAQVIVDFRATDIVRFGFSPLYNSFSDAQKALDVLEEILVKGLHLDDRFATRPTVT</sequence>
<evidence type="ECO:0000256" key="3">
    <source>
        <dbReference type="ARBA" id="ARBA00022898"/>
    </source>
</evidence>
<keyword evidence="1 4" id="KW-0662">Pyridine nucleotide biosynthesis</keyword>
<dbReference type="SUPFAM" id="SSF53383">
    <property type="entry name" value="PLP-dependent transferases"/>
    <property type="match status" value="1"/>
</dbReference>
<dbReference type="PANTHER" id="PTHR14084">
    <property type="entry name" value="KYNURENINASE"/>
    <property type="match status" value="1"/>
</dbReference>
<dbReference type="InterPro" id="IPR015422">
    <property type="entry name" value="PyrdxlP-dep_Trfase_small"/>
</dbReference>
<comment type="catalytic activity">
    <reaction evidence="6">
        <text>3-hydroxy-L-kynurenine + H2O = 3-hydroxyanthranilate + L-alanine + H(+)</text>
        <dbReference type="Rhea" id="RHEA:25143"/>
        <dbReference type="ChEBI" id="CHEBI:15377"/>
        <dbReference type="ChEBI" id="CHEBI:15378"/>
        <dbReference type="ChEBI" id="CHEBI:36559"/>
        <dbReference type="ChEBI" id="CHEBI:57972"/>
        <dbReference type="ChEBI" id="CHEBI:58125"/>
        <dbReference type="EC" id="3.7.1.3"/>
    </reaction>
</comment>
<comment type="pathway">
    <text evidence="4 6">Amino-acid degradation; L-kynurenine degradation; L-alanine and anthranilate from L-kynurenine: step 1/1.</text>
</comment>
<dbReference type="Gene3D" id="3.40.640.10">
    <property type="entry name" value="Type I PLP-dependent aspartate aminotransferase-like (Major domain)"/>
    <property type="match status" value="1"/>
</dbReference>
<dbReference type="InterPro" id="IPR015421">
    <property type="entry name" value="PyrdxlP-dep_Trfase_major"/>
</dbReference>
<dbReference type="NCBIfam" id="TIGR01814">
    <property type="entry name" value="kynureninase"/>
    <property type="match status" value="1"/>
</dbReference>
<dbReference type="Proteomes" id="UP001626549">
    <property type="component" value="Chromosome"/>
</dbReference>
<feature type="modified residue" description="N6-(pyridoxal phosphate)lysine" evidence="4">
    <location>
        <position position="221"/>
    </location>
</feature>
<evidence type="ECO:0000256" key="1">
    <source>
        <dbReference type="ARBA" id="ARBA00022642"/>
    </source>
</evidence>
<keyword evidence="8" id="KW-1185">Reference proteome</keyword>
<dbReference type="EMBL" id="CP136865">
    <property type="protein sequence ID" value="WOJ95520.1"/>
    <property type="molecule type" value="Genomic_DNA"/>
</dbReference>
<evidence type="ECO:0000256" key="6">
    <source>
        <dbReference type="PIRNR" id="PIRNR038800"/>
    </source>
</evidence>
<dbReference type="PANTHER" id="PTHR14084:SF0">
    <property type="entry name" value="KYNURENINASE"/>
    <property type="match status" value="1"/>
</dbReference>
<comment type="catalytic activity">
    <reaction evidence="4 6">
        <text>L-kynurenine + H2O = anthranilate + L-alanine + H(+)</text>
        <dbReference type="Rhea" id="RHEA:16813"/>
        <dbReference type="ChEBI" id="CHEBI:15377"/>
        <dbReference type="ChEBI" id="CHEBI:15378"/>
        <dbReference type="ChEBI" id="CHEBI:16567"/>
        <dbReference type="ChEBI" id="CHEBI:57959"/>
        <dbReference type="ChEBI" id="CHEBI:57972"/>
        <dbReference type="EC" id="3.7.1.3"/>
    </reaction>
</comment>
<feature type="binding site" evidence="4">
    <location>
        <position position="250"/>
    </location>
    <ligand>
        <name>pyridoxal 5'-phosphate</name>
        <dbReference type="ChEBI" id="CHEBI:597326"/>
    </ligand>
</feature>
<evidence type="ECO:0000313" key="7">
    <source>
        <dbReference type="EMBL" id="WOJ95520.1"/>
    </source>
</evidence>
<evidence type="ECO:0000256" key="2">
    <source>
        <dbReference type="ARBA" id="ARBA00022801"/>
    </source>
</evidence>
<comment type="similarity">
    <text evidence="4 6">Belongs to the kynureninase family.</text>
</comment>
<comment type="function">
    <text evidence="4 6">Catalyzes the cleavage of L-kynurenine (L-Kyn) and L-3-hydroxykynurenine (L-3OHKyn) into anthranilic acid (AA) and 3-hydroxyanthranilic acid (3-OHAA), respectively.</text>
</comment>
<name>A0ABZ0IAT6_9GAMM</name>
<protein>
    <recommendedName>
        <fullName evidence="4 5">Kynureninase</fullName>
        <ecNumber evidence="4 5">3.7.1.3</ecNumber>
    </recommendedName>
    <alternativeName>
        <fullName evidence="4">L-kynurenine hydrolase</fullName>
    </alternativeName>
</protein>
<keyword evidence="3 4" id="KW-0663">Pyridoxal phosphate</keyword>
<feature type="binding site" evidence="4">
    <location>
        <position position="276"/>
    </location>
    <ligand>
        <name>pyridoxal 5'-phosphate</name>
        <dbReference type="ChEBI" id="CHEBI:597326"/>
    </ligand>
</feature>